<proteinExistence type="predicted"/>
<feature type="domain" description="SHSP" evidence="2">
    <location>
        <begin position="225"/>
        <end position="298"/>
    </location>
</feature>
<organism evidence="3 4">
    <name type="scientific">Mytilus edulis</name>
    <name type="common">Blue mussel</name>
    <dbReference type="NCBI Taxonomy" id="6550"/>
    <lineage>
        <taxon>Eukaryota</taxon>
        <taxon>Metazoa</taxon>
        <taxon>Spiralia</taxon>
        <taxon>Lophotrochozoa</taxon>
        <taxon>Mollusca</taxon>
        <taxon>Bivalvia</taxon>
        <taxon>Autobranchia</taxon>
        <taxon>Pteriomorphia</taxon>
        <taxon>Mytilida</taxon>
        <taxon>Mytiloidea</taxon>
        <taxon>Mytilidae</taxon>
        <taxon>Mytilinae</taxon>
        <taxon>Mytilus</taxon>
    </lineage>
</organism>
<evidence type="ECO:0000313" key="3">
    <source>
        <dbReference type="EMBL" id="CAG2255434.1"/>
    </source>
</evidence>
<comment type="caution">
    <text evidence="3">The sequence shown here is derived from an EMBL/GenBank/DDBJ whole genome shotgun (WGS) entry which is preliminary data.</text>
</comment>
<name>A0A8S3VDT8_MYTED</name>
<feature type="region of interest" description="Disordered" evidence="1">
    <location>
        <begin position="1"/>
        <end position="68"/>
    </location>
</feature>
<accession>A0A8S3VDT8</accession>
<feature type="compositionally biased region" description="Basic and acidic residues" evidence="1">
    <location>
        <begin position="23"/>
        <end position="35"/>
    </location>
</feature>
<dbReference type="InterPro" id="IPR008978">
    <property type="entry name" value="HSP20-like_chaperone"/>
</dbReference>
<reference evidence="3" key="1">
    <citation type="submission" date="2021-03" db="EMBL/GenBank/DDBJ databases">
        <authorList>
            <person name="Bekaert M."/>
        </authorList>
    </citation>
    <scope>NUCLEOTIDE SEQUENCE</scope>
</reference>
<feature type="compositionally biased region" description="Polar residues" evidence="1">
    <location>
        <begin position="56"/>
        <end position="66"/>
    </location>
</feature>
<feature type="compositionally biased region" description="Polar residues" evidence="1">
    <location>
        <begin position="36"/>
        <end position="48"/>
    </location>
</feature>
<dbReference type="SUPFAM" id="SSF49764">
    <property type="entry name" value="HSP20-like chaperones"/>
    <property type="match status" value="1"/>
</dbReference>
<dbReference type="InterPro" id="IPR002068">
    <property type="entry name" value="A-crystallin/Hsp20_dom"/>
</dbReference>
<dbReference type="Proteomes" id="UP000683360">
    <property type="component" value="Unassembled WGS sequence"/>
</dbReference>
<dbReference type="Gene3D" id="2.60.40.790">
    <property type="match status" value="1"/>
</dbReference>
<feature type="region of interest" description="Disordered" evidence="1">
    <location>
        <begin position="192"/>
        <end position="214"/>
    </location>
</feature>
<sequence length="310" mass="35089">MSLYEDDSEVEHVIPVSLQVDASVEHRDDDSEHSESQQTDSEPSQFKTCGTHPFSRGNTFGTQWNPGSHDPRSFASQYGWYTPMPPTINIFACPPPPPPSQYNMNGYTSVFRPRVVSAYPREAIPQQQGYAVNVPPNIPQPPTYFQENQHHPHISGVQTPPPPDLSEPFHCEESKANTTAPTLIRTKTDHVDSRFHPYNHDNHDTSYQRVKREPDRPIEKKSYLFVDTQDFDANEISIKVKDKTLTIEGTKSTSQNHGRISSMKQEFTFTNSKDAKSTSCTFHPNGTLVLQFNHETDITKDNSHTCNTTS</sequence>
<dbReference type="AlphaFoldDB" id="A0A8S3VDT8"/>
<dbReference type="EMBL" id="CAJPWZ010003271">
    <property type="protein sequence ID" value="CAG2255434.1"/>
    <property type="molecule type" value="Genomic_DNA"/>
</dbReference>
<evidence type="ECO:0000313" key="4">
    <source>
        <dbReference type="Proteomes" id="UP000683360"/>
    </source>
</evidence>
<gene>
    <name evidence="3" type="ORF">MEDL_66855</name>
</gene>
<dbReference type="OrthoDB" id="1431247at2759"/>
<dbReference type="Pfam" id="PF00011">
    <property type="entry name" value="HSP20"/>
    <property type="match status" value="1"/>
</dbReference>
<evidence type="ECO:0000259" key="2">
    <source>
        <dbReference type="Pfam" id="PF00011"/>
    </source>
</evidence>
<keyword evidence="4" id="KW-1185">Reference proteome</keyword>
<protein>
    <recommendedName>
        <fullName evidence="2">SHSP domain-containing protein</fullName>
    </recommendedName>
</protein>
<evidence type="ECO:0000256" key="1">
    <source>
        <dbReference type="SAM" id="MobiDB-lite"/>
    </source>
</evidence>